<dbReference type="Proteomes" id="UP000319818">
    <property type="component" value="Unassembled WGS sequence"/>
</dbReference>
<dbReference type="RefSeq" id="WP_142101301.1">
    <property type="nucleotide sequence ID" value="NZ_VFPH01000001.1"/>
</dbReference>
<protein>
    <submittedName>
        <fullName evidence="2">2-polyprenyl-6-methoxyphenol hydroxylase-like FAD-dependent oxidoreductase</fullName>
    </submittedName>
</protein>
<feature type="domain" description="FAD-binding" evidence="1">
    <location>
        <begin position="2"/>
        <end position="332"/>
    </location>
</feature>
<dbReference type="GO" id="GO:0071949">
    <property type="term" value="F:FAD binding"/>
    <property type="evidence" value="ECO:0007669"/>
    <property type="project" value="InterPro"/>
</dbReference>
<dbReference type="SUPFAM" id="SSF51905">
    <property type="entry name" value="FAD/NAD(P)-binding domain"/>
    <property type="match status" value="1"/>
</dbReference>
<reference evidence="2 3" key="1">
    <citation type="submission" date="2019-06" db="EMBL/GenBank/DDBJ databases">
        <title>Sequencing the genomes of 1000 actinobacteria strains.</title>
        <authorList>
            <person name="Klenk H.-P."/>
        </authorList>
    </citation>
    <scope>NUCLEOTIDE SEQUENCE [LARGE SCALE GENOMIC DNA]</scope>
    <source>
        <strain evidence="2 3">DSM 45511</strain>
    </source>
</reference>
<evidence type="ECO:0000313" key="3">
    <source>
        <dbReference type="Proteomes" id="UP000319818"/>
    </source>
</evidence>
<dbReference type="OrthoDB" id="4293235at2"/>
<dbReference type="InterPro" id="IPR036188">
    <property type="entry name" value="FAD/NAD-bd_sf"/>
</dbReference>
<dbReference type="PANTHER" id="PTHR46865:SF8">
    <property type="entry name" value="POSSIBLE OXIDOREDUCTASE"/>
    <property type="match status" value="1"/>
</dbReference>
<comment type="caution">
    <text evidence="2">The sequence shown here is derived from an EMBL/GenBank/DDBJ whole genome shotgun (WGS) entry which is preliminary data.</text>
</comment>
<dbReference type="Pfam" id="PF01494">
    <property type="entry name" value="FAD_binding_3"/>
    <property type="match status" value="1"/>
</dbReference>
<dbReference type="Gene3D" id="3.50.50.60">
    <property type="entry name" value="FAD/NAD(P)-binding domain"/>
    <property type="match status" value="1"/>
</dbReference>
<dbReference type="PRINTS" id="PR00420">
    <property type="entry name" value="RNGMNOXGNASE"/>
</dbReference>
<evidence type="ECO:0000313" key="2">
    <source>
        <dbReference type="EMBL" id="TQM45594.1"/>
    </source>
</evidence>
<dbReference type="EMBL" id="VFPH01000001">
    <property type="protein sequence ID" value="TQM45594.1"/>
    <property type="molecule type" value="Genomic_DNA"/>
</dbReference>
<dbReference type="AlphaFoldDB" id="A0A543GHS7"/>
<evidence type="ECO:0000259" key="1">
    <source>
        <dbReference type="Pfam" id="PF01494"/>
    </source>
</evidence>
<organism evidence="2 3">
    <name type="scientific">Pseudonocardia cypriaca</name>
    <dbReference type="NCBI Taxonomy" id="882449"/>
    <lineage>
        <taxon>Bacteria</taxon>
        <taxon>Bacillati</taxon>
        <taxon>Actinomycetota</taxon>
        <taxon>Actinomycetes</taxon>
        <taxon>Pseudonocardiales</taxon>
        <taxon>Pseudonocardiaceae</taxon>
        <taxon>Pseudonocardia</taxon>
    </lineage>
</organism>
<keyword evidence="3" id="KW-1185">Reference proteome</keyword>
<accession>A0A543GHS7</accession>
<dbReference type="InterPro" id="IPR051704">
    <property type="entry name" value="FAD_aromatic-hydroxylase"/>
</dbReference>
<dbReference type="InterPro" id="IPR002938">
    <property type="entry name" value="FAD-bd"/>
</dbReference>
<gene>
    <name evidence="2" type="ORF">FB388_2994</name>
</gene>
<dbReference type="Gene3D" id="3.30.9.10">
    <property type="entry name" value="D-Amino Acid Oxidase, subunit A, domain 2"/>
    <property type="match status" value="1"/>
</dbReference>
<sequence>MKVAICGAGISGLALAHRMHAHGWDVVVLERAPGPREQGYMIDFFGPGFDAAEAMGLLPALRERAHPIDEATYVDAAGRTTGRLTFARFATAEKGRLLSLLRSELETALREQLPDAVELRFGAGVADVRDGSDGVDLGLGDGTRVAADLLVGADGIHSTVRRLVFGEDRRFLRYLGFHTAAFQFHDPVAEEATRHRVCLTDTPQRQMGIYGLGGGRVVTFTVHRTPDPTLPADARAAVREEYGSLGWLVPRALAACPPPSEVFYDQVAQIEVPRWSRGRVTLLGDACAAVSLLAGQGASLGVGGAYVLAEELAAAPTLEAGLERYERTWRPITTDRQEAGRRAARWFLPASQRQVRLRRAALKLSRIPGLDRAIVRTVAGNRTPVVAQLAHR</sequence>
<proteinExistence type="predicted"/>
<dbReference type="PANTHER" id="PTHR46865">
    <property type="entry name" value="OXIDOREDUCTASE-RELATED"/>
    <property type="match status" value="1"/>
</dbReference>
<name>A0A543GHS7_9PSEU</name>